<dbReference type="AlphaFoldDB" id="A0A1J5T3A2"/>
<evidence type="ECO:0000313" key="1">
    <source>
        <dbReference type="EMBL" id="OIR15369.1"/>
    </source>
</evidence>
<comment type="caution">
    <text evidence="1">The sequence shown here is derived from an EMBL/GenBank/DDBJ whole genome shotgun (WGS) entry which is preliminary data.</text>
</comment>
<gene>
    <name evidence="1" type="ORF">GALL_36910</name>
</gene>
<reference evidence="1" key="1">
    <citation type="submission" date="2016-10" db="EMBL/GenBank/DDBJ databases">
        <title>Sequence of Gallionella enrichment culture.</title>
        <authorList>
            <person name="Poehlein A."/>
            <person name="Muehling M."/>
            <person name="Daniel R."/>
        </authorList>
    </citation>
    <scope>NUCLEOTIDE SEQUENCE</scope>
</reference>
<protein>
    <submittedName>
        <fullName evidence="1">Uncharacterized protein</fullName>
    </submittedName>
</protein>
<dbReference type="EMBL" id="MLJW01000009">
    <property type="protein sequence ID" value="OIR15369.1"/>
    <property type="molecule type" value="Genomic_DNA"/>
</dbReference>
<name>A0A1J5T3A2_9ZZZZ</name>
<organism evidence="1">
    <name type="scientific">mine drainage metagenome</name>
    <dbReference type="NCBI Taxonomy" id="410659"/>
    <lineage>
        <taxon>unclassified sequences</taxon>
        <taxon>metagenomes</taxon>
        <taxon>ecological metagenomes</taxon>
    </lineage>
</organism>
<sequence>MIKSKLSGSFILAAISWGTTIWRMPVMYLGPFMVSLFK</sequence>
<accession>A0A1J5T3A2</accession>
<proteinExistence type="predicted"/>